<dbReference type="GO" id="GO:0022857">
    <property type="term" value="F:transmembrane transporter activity"/>
    <property type="evidence" value="ECO:0007669"/>
    <property type="project" value="InterPro"/>
</dbReference>
<keyword evidence="8" id="KW-1185">Reference proteome</keyword>
<name>A0A084QV34_STAC4</name>
<feature type="transmembrane region" description="Helical" evidence="6">
    <location>
        <begin position="439"/>
        <end position="457"/>
    </location>
</feature>
<protein>
    <recommendedName>
        <fullName evidence="9">Major facilitator superfamily (MFS) profile domain-containing protein</fullName>
    </recommendedName>
</protein>
<dbReference type="GO" id="GO:0016020">
    <property type="term" value="C:membrane"/>
    <property type="evidence" value="ECO:0007669"/>
    <property type="project" value="UniProtKB-SubCell"/>
</dbReference>
<evidence type="ECO:0000256" key="1">
    <source>
        <dbReference type="ARBA" id="ARBA00004141"/>
    </source>
</evidence>
<evidence type="ECO:0000313" key="7">
    <source>
        <dbReference type="EMBL" id="KFA67819.1"/>
    </source>
</evidence>
<feature type="transmembrane region" description="Helical" evidence="6">
    <location>
        <begin position="497"/>
        <end position="516"/>
    </location>
</feature>
<dbReference type="AlphaFoldDB" id="A0A084QV34"/>
<dbReference type="STRING" id="1283841.A0A084QV34"/>
<dbReference type="SUPFAM" id="SSF103473">
    <property type="entry name" value="MFS general substrate transporter"/>
    <property type="match status" value="1"/>
</dbReference>
<dbReference type="Gene3D" id="1.20.1250.20">
    <property type="entry name" value="MFS general substrate transporter like domains"/>
    <property type="match status" value="1"/>
</dbReference>
<dbReference type="PANTHER" id="PTHR23507:SF40">
    <property type="entry name" value="TETRACYCLINE-EFFLUX TRANSPORTER"/>
    <property type="match status" value="1"/>
</dbReference>
<feature type="transmembrane region" description="Helical" evidence="6">
    <location>
        <begin position="349"/>
        <end position="376"/>
    </location>
</feature>
<accession>A0A084QV34</accession>
<evidence type="ECO:0008006" key="9">
    <source>
        <dbReference type="Google" id="ProtNLM"/>
    </source>
</evidence>
<organism evidence="7 8">
    <name type="scientific">Stachybotrys chlorohalonatus (strain IBT 40285)</name>
    <dbReference type="NCBI Taxonomy" id="1283841"/>
    <lineage>
        <taxon>Eukaryota</taxon>
        <taxon>Fungi</taxon>
        <taxon>Dikarya</taxon>
        <taxon>Ascomycota</taxon>
        <taxon>Pezizomycotina</taxon>
        <taxon>Sordariomycetes</taxon>
        <taxon>Hypocreomycetidae</taxon>
        <taxon>Hypocreales</taxon>
        <taxon>Stachybotryaceae</taxon>
        <taxon>Stachybotrys</taxon>
    </lineage>
</organism>
<keyword evidence="2 6" id="KW-0812">Transmembrane</keyword>
<feature type="transmembrane region" description="Helical" evidence="6">
    <location>
        <begin position="388"/>
        <end position="411"/>
    </location>
</feature>
<evidence type="ECO:0000256" key="6">
    <source>
        <dbReference type="SAM" id="Phobius"/>
    </source>
</evidence>
<dbReference type="FunCoup" id="A0A084QV34">
    <property type="interactions" value="79"/>
</dbReference>
<feature type="transmembrane region" description="Helical" evidence="6">
    <location>
        <begin position="71"/>
        <end position="90"/>
    </location>
</feature>
<reference evidence="7 8" key="1">
    <citation type="journal article" date="2014" name="BMC Genomics">
        <title>Comparative genome sequencing reveals chemotype-specific gene clusters in the toxigenic black mold Stachybotrys.</title>
        <authorList>
            <person name="Semeiks J."/>
            <person name="Borek D."/>
            <person name="Otwinowski Z."/>
            <person name="Grishin N.V."/>
        </authorList>
    </citation>
    <scope>NUCLEOTIDE SEQUENCE [LARGE SCALE GENOMIC DNA]</scope>
    <source>
        <strain evidence="7 8">IBT 40285</strain>
    </source>
</reference>
<feature type="transmembrane region" description="Helical" evidence="6">
    <location>
        <begin position="267"/>
        <end position="289"/>
    </location>
</feature>
<keyword evidence="3 6" id="KW-1133">Transmembrane helix</keyword>
<proteinExistence type="predicted"/>
<sequence>MVSTRSGGQNAPSSVPSRETQSYDVDPTEATALLGANALESTDGTRQDANSTDWSICEEFKGLPWWRKPSVYWLLGPYLLFTLAFGSIIVPKLNLILDLVCQRYFADQTVIDPAFVFDPVLLGSDNPQCRIPEVQKLSAGFLLIMNLCTGILSAVTIPKLGHLSDRYGRRRLMAFVSCGGLMGELITILAANFPNTVDYRWLVLGSIFDGVAGSFTAGSVLCQSYTSDCTPPSKRAVSLGYINACLFGGLAFGPLIAGYFVKWTGSLVSIFYVALGCHIFFIVFTGFVIPESLSKKRRAEALERYEKTREASPNSGSWWATMVDANPLTSLKILWPKGPGTSQPLRTNLVTLALIDTCIMGTSAAVGPIIILYTGYMFGWGNLETSRFVSIVSMVRVVILMGLFPLINYVGRTLPARRKQRAGINITDKNSGADGMDLWVLRAALVSEIVGCVGYTFARTPLYFVFAALLTSFGALGSATIQATVTKHVPSGRVGQVLGAIGFMHALLRICAPIFFNNLYAATVEGFPQAVFVLLGCLFFVAIVGSVMLKTNVHWDTTDDDETEPLNSTRDAAVRLQEDEVLVSQ</sequence>
<dbReference type="PANTHER" id="PTHR23507">
    <property type="entry name" value="ZGC:174356"/>
    <property type="match status" value="1"/>
</dbReference>
<feature type="region of interest" description="Disordered" evidence="5">
    <location>
        <begin position="1"/>
        <end position="24"/>
    </location>
</feature>
<evidence type="ECO:0000313" key="8">
    <source>
        <dbReference type="Proteomes" id="UP000028524"/>
    </source>
</evidence>
<dbReference type="InterPro" id="IPR011701">
    <property type="entry name" value="MFS"/>
</dbReference>
<evidence type="ECO:0000256" key="4">
    <source>
        <dbReference type="ARBA" id="ARBA00023136"/>
    </source>
</evidence>
<evidence type="ECO:0000256" key="5">
    <source>
        <dbReference type="SAM" id="MobiDB-lite"/>
    </source>
</evidence>
<gene>
    <name evidence="7" type="ORF">S40285_06972</name>
</gene>
<feature type="compositionally biased region" description="Polar residues" evidence="5">
    <location>
        <begin position="1"/>
        <end position="23"/>
    </location>
</feature>
<feature type="transmembrane region" description="Helical" evidence="6">
    <location>
        <begin position="528"/>
        <end position="549"/>
    </location>
</feature>
<keyword evidence="4 6" id="KW-0472">Membrane</keyword>
<dbReference type="Pfam" id="PF07690">
    <property type="entry name" value="MFS_1"/>
    <property type="match status" value="2"/>
</dbReference>
<dbReference type="InParanoid" id="A0A084QV34"/>
<feature type="transmembrane region" description="Helical" evidence="6">
    <location>
        <begin position="463"/>
        <end position="485"/>
    </location>
</feature>
<dbReference type="InterPro" id="IPR036259">
    <property type="entry name" value="MFS_trans_sf"/>
</dbReference>
<dbReference type="EMBL" id="KL660101">
    <property type="protein sequence ID" value="KFA67819.1"/>
    <property type="molecule type" value="Genomic_DNA"/>
</dbReference>
<evidence type="ECO:0000256" key="2">
    <source>
        <dbReference type="ARBA" id="ARBA00022692"/>
    </source>
</evidence>
<feature type="transmembrane region" description="Helical" evidence="6">
    <location>
        <begin position="172"/>
        <end position="193"/>
    </location>
</feature>
<dbReference type="Proteomes" id="UP000028524">
    <property type="component" value="Unassembled WGS sequence"/>
</dbReference>
<dbReference type="HOGENOM" id="CLU_017517_0_0_1"/>
<comment type="subcellular location">
    <subcellularLocation>
        <location evidence="1">Membrane</location>
        <topology evidence="1">Multi-pass membrane protein</topology>
    </subcellularLocation>
</comment>
<dbReference type="OMA" id="NPQCQIP"/>
<feature type="transmembrane region" description="Helical" evidence="6">
    <location>
        <begin position="241"/>
        <end position="261"/>
    </location>
</feature>
<evidence type="ECO:0000256" key="3">
    <source>
        <dbReference type="ARBA" id="ARBA00022989"/>
    </source>
</evidence>
<feature type="transmembrane region" description="Helical" evidence="6">
    <location>
        <begin position="140"/>
        <end position="160"/>
    </location>
</feature>
<feature type="transmembrane region" description="Helical" evidence="6">
    <location>
        <begin position="199"/>
        <end position="221"/>
    </location>
</feature>
<dbReference type="OrthoDB" id="3026777at2759"/>